<dbReference type="Pfam" id="PF00440">
    <property type="entry name" value="TetR_N"/>
    <property type="match status" value="1"/>
</dbReference>
<proteinExistence type="predicted"/>
<feature type="domain" description="HTH tetR-type" evidence="5">
    <location>
        <begin position="7"/>
        <end position="67"/>
    </location>
</feature>
<accession>A0A256EZ62</accession>
<dbReference type="InterPro" id="IPR023772">
    <property type="entry name" value="DNA-bd_HTH_TetR-type_CS"/>
</dbReference>
<dbReference type="Gene3D" id="1.10.357.10">
    <property type="entry name" value="Tetracycline Repressor, domain 2"/>
    <property type="match status" value="1"/>
</dbReference>
<keyword evidence="7" id="KW-1185">Reference proteome</keyword>
<evidence type="ECO:0000256" key="2">
    <source>
        <dbReference type="ARBA" id="ARBA00023125"/>
    </source>
</evidence>
<dbReference type="InterPro" id="IPR054156">
    <property type="entry name" value="YxaF_TetR_C"/>
</dbReference>
<name>A0A256EZ62_9HYPH</name>
<dbReference type="PROSITE" id="PS50977">
    <property type="entry name" value="HTH_TETR_2"/>
    <property type="match status" value="1"/>
</dbReference>
<gene>
    <name evidence="6" type="ORF">CEV33_3366</name>
</gene>
<keyword evidence="2 4" id="KW-0238">DNA-binding</keyword>
<dbReference type="InterPro" id="IPR001647">
    <property type="entry name" value="HTH_TetR"/>
</dbReference>
<dbReference type="PRINTS" id="PR00455">
    <property type="entry name" value="HTHTETR"/>
</dbReference>
<protein>
    <submittedName>
        <fullName evidence="6">Bacterial regulatory, tetR family protein</fullName>
    </submittedName>
</protein>
<feature type="DNA-binding region" description="H-T-H motif" evidence="4">
    <location>
        <begin position="30"/>
        <end position="49"/>
    </location>
</feature>
<dbReference type="PROSITE" id="PS01081">
    <property type="entry name" value="HTH_TETR_1"/>
    <property type="match status" value="1"/>
</dbReference>
<organism evidence="6 7">
    <name type="scientific">Brucella grignonensis</name>
    <dbReference type="NCBI Taxonomy" id="94627"/>
    <lineage>
        <taxon>Bacteria</taxon>
        <taxon>Pseudomonadati</taxon>
        <taxon>Pseudomonadota</taxon>
        <taxon>Alphaproteobacteria</taxon>
        <taxon>Hyphomicrobiales</taxon>
        <taxon>Brucellaceae</taxon>
        <taxon>Brucella/Ochrobactrum group</taxon>
        <taxon>Brucella</taxon>
    </lineage>
</organism>
<evidence type="ECO:0000313" key="6">
    <source>
        <dbReference type="EMBL" id="OYR07726.1"/>
    </source>
</evidence>
<dbReference type="PANTHER" id="PTHR47506:SF3">
    <property type="entry name" value="HTH-TYPE TRANSCRIPTIONAL REGULATOR LMRA"/>
    <property type="match status" value="1"/>
</dbReference>
<dbReference type="RefSeq" id="WP_094542417.1">
    <property type="nucleotide sequence ID" value="NZ_JBHEER010000016.1"/>
</dbReference>
<dbReference type="GO" id="GO:0003677">
    <property type="term" value="F:DNA binding"/>
    <property type="evidence" value="ECO:0007669"/>
    <property type="project" value="UniProtKB-UniRule"/>
</dbReference>
<comment type="caution">
    <text evidence="6">The sequence shown here is derived from an EMBL/GenBank/DDBJ whole genome shotgun (WGS) entry which is preliminary data.</text>
</comment>
<dbReference type="EMBL" id="NNRL01000168">
    <property type="protein sequence ID" value="OYR07726.1"/>
    <property type="molecule type" value="Genomic_DNA"/>
</dbReference>
<dbReference type="Pfam" id="PF21993">
    <property type="entry name" value="TetR_C_13_2"/>
    <property type="match status" value="1"/>
</dbReference>
<dbReference type="Proteomes" id="UP000216478">
    <property type="component" value="Unassembled WGS sequence"/>
</dbReference>
<reference evidence="6 7" key="1">
    <citation type="submission" date="2017-07" db="EMBL/GenBank/DDBJ databases">
        <title>Phylogenetic study on the rhizospheric bacterium Ochrobactrum sp. A44.</title>
        <authorList>
            <person name="Krzyzanowska D.M."/>
            <person name="Ossowicki A."/>
            <person name="Rajewska M."/>
            <person name="Maciag T."/>
            <person name="Kaczynski Z."/>
            <person name="Czerwicka M."/>
            <person name="Jafra S."/>
        </authorList>
    </citation>
    <scope>NUCLEOTIDE SEQUENCE [LARGE SCALE GENOMIC DNA]</scope>
    <source>
        <strain evidence="6 7">OgA9a</strain>
    </source>
</reference>
<keyword evidence="1" id="KW-0805">Transcription regulation</keyword>
<dbReference type="InterPro" id="IPR009057">
    <property type="entry name" value="Homeodomain-like_sf"/>
</dbReference>
<dbReference type="OrthoDB" id="9811084at2"/>
<evidence type="ECO:0000256" key="1">
    <source>
        <dbReference type="ARBA" id="ARBA00023015"/>
    </source>
</evidence>
<evidence type="ECO:0000256" key="3">
    <source>
        <dbReference type="ARBA" id="ARBA00023163"/>
    </source>
</evidence>
<dbReference type="SUPFAM" id="SSF48498">
    <property type="entry name" value="Tetracyclin repressor-like, C-terminal domain"/>
    <property type="match status" value="1"/>
</dbReference>
<evidence type="ECO:0000256" key="4">
    <source>
        <dbReference type="PROSITE-ProRule" id="PRU00335"/>
    </source>
</evidence>
<evidence type="ECO:0000313" key="7">
    <source>
        <dbReference type="Proteomes" id="UP000216478"/>
    </source>
</evidence>
<sequence length="211" mass="22966">MARKQNPSTKPSLLDAALIVIRSKGYAATTVDDICTEAGLSKGAFFHHFSSKEDLAVAAANYWSETTSAVFVAAPYHKSTDPLDRVLAYVAFRKELIRGTLPEFTCLIGTMAQETYGTSSAIQKACWESIVGHAGTLVADIKAAIEQYGARRDFTAESLALHTQAVIQGAFILAKASGDTQRAAESIDHLYRYVELLFNRKTVIQTDSARL</sequence>
<dbReference type="AlphaFoldDB" id="A0A256EZ62"/>
<evidence type="ECO:0000259" key="5">
    <source>
        <dbReference type="PROSITE" id="PS50977"/>
    </source>
</evidence>
<dbReference type="SUPFAM" id="SSF46689">
    <property type="entry name" value="Homeodomain-like"/>
    <property type="match status" value="1"/>
</dbReference>
<keyword evidence="3" id="KW-0804">Transcription</keyword>
<dbReference type="PANTHER" id="PTHR47506">
    <property type="entry name" value="TRANSCRIPTIONAL REGULATORY PROTEIN"/>
    <property type="match status" value="1"/>
</dbReference>
<dbReference type="InterPro" id="IPR036271">
    <property type="entry name" value="Tet_transcr_reg_TetR-rel_C_sf"/>
</dbReference>